<dbReference type="GO" id="GO:0003676">
    <property type="term" value="F:nucleic acid binding"/>
    <property type="evidence" value="ECO:0007669"/>
    <property type="project" value="InterPro"/>
</dbReference>
<protein>
    <recommendedName>
        <fullName evidence="2">CCHC-type domain-containing protein</fullName>
    </recommendedName>
</protein>
<dbReference type="PROSITE" id="PS50158">
    <property type="entry name" value="ZF_CCHC"/>
    <property type="match status" value="1"/>
</dbReference>
<gene>
    <name evidence="3" type="ORF">Godav_013948</name>
</gene>
<organism evidence="3 4">
    <name type="scientific">Gossypium davidsonii</name>
    <name type="common">Davidson's cotton</name>
    <name type="synonym">Gossypium klotzschianum subsp. davidsonii</name>
    <dbReference type="NCBI Taxonomy" id="34287"/>
    <lineage>
        <taxon>Eukaryota</taxon>
        <taxon>Viridiplantae</taxon>
        <taxon>Streptophyta</taxon>
        <taxon>Embryophyta</taxon>
        <taxon>Tracheophyta</taxon>
        <taxon>Spermatophyta</taxon>
        <taxon>Magnoliopsida</taxon>
        <taxon>eudicotyledons</taxon>
        <taxon>Gunneridae</taxon>
        <taxon>Pentapetalae</taxon>
        <taxon>rosids</taxon>
        <taxon>malvids</taxon>
        <taxon>Malvales</taxon>
        <taxon>Malvaceae</taxon>
        <taxon>Malvoideae</taxon>
        <taxon>Gossypium</taxon>
    </lineage>
</organism>
<feature type="domain" description="CCHC-type" evidence="2">
    <location>
        <begin position="151"/>
        <end position="166"/>
    </location>
</feature>
<dbReference type="AlphaFoldDB" id="A0A7J8RI55"/>
<dbReference type="EMBL" id="JABFAC010000005">
    <property type="protein sequence ID" value="MBA0613528.1"/>
    <property type="molecule type" value="Genomic_DNA"/>
</dbReference>
<proteinExistence type="predicted"/>
<name>A0A7J8RI55_GOSDV</name>
<evidence type="ECO:0000313" key="4">
    <source>
        <dbReference type="Proteomes" id="UP000593561"/>
    </source>
</evidence>
<dbReference type="GO" id="GO:0008270">
    <property type="term" value="F:zinc ion binding"/>
    <property type="evidence" value="ECO:0007669"/>
    <property type="project" value="UniProtKB-KW"/>
</dbReference>
<keyword evidence="1" id="KW-0863">Zinc-finger</keyword>
<keyword evidence="1" id="KW-0479">Metal-binding</keyword>
<accession>A0A7J8RI55</accession>
<evidence type="ECO:0000256" key="1">
    <source>
        <dbReference type="PROSITE-ProRule" id="PRU00047"/>
    </source>
</evidence>
<keyword evidence="1" id="KW-0862">Zinc</keyword>
<evidence type="ECO:0000259" key="2">
    <source>
        <dbReference type="PROSITE" id="PS50158"/>
    </source>
</evidence>
<dbReference type="PANTHER" id="PTHR31286">
    <property type="entry name" value="GLYCINE-RICH CELL WALL STRUCTURAL PROTEIN 1.8-LIKE"/>
    <property type="match status" value="1"/>
</dbReference>
<dbReference type="InterPro" id="IPR040256">
    <property type="entry name" value="At4g02000-like"/>
</dbReference>
<dbReference type="PANTHER" id="PTHR31286:SF99">
    <property type="entry name" value="DUF4283 DOMAIN-CONTAINING PROTEIN"/>
    <property type="match status" value="1"/>
</dbReference>
<dbReference type="Proteomes" id="UP000593561">
    <property type="component" value="Unassembled WGS sequence"/>
</dbReference>
<reference evidence="3 4" key="1">
    <citation type="journal article" date="2019" name="Genome Biol. Evol.">
        <title>Insights into the evolution of the New World diploid cottons (Gossypium, subgenus Houzingenia) based on genome sequencing.</title>
        <authorList>
            <person name="Grover C.E."/>
            <person name="Arick M.A. 2nd"/>
            <person name="Thrash A."/>
            <person name="Conover J.L."/>
            <person name="Sanders W.S."/>
            <person name="Peterson D.G."/>
            <person name="Frelichowski J.E."/>
            <person name="Scheffler J.A."/>
            <person name="Scheffler B.E."/>
            <person name="Wendel J.F."/>
        </authorList>
    </citation>
    <scope>NUCLEOTIDE SEQUENCE [LARGE SCALE GENOMIC DNA]</scope>
    <source>
        <strain evidence="3">27</strain>
        <tissue evidence="3">Leaf</tissue>
    </source>
</reference>
<sequence length="361" mass="41544">MDKAEGSSGKRAPKEVWCHDDDPPADGDVITSTIDGILDIRFSERIHMLVRQGMSKVVTIKLLGRRIGFSTLNSKLYAIWKMSRMFQLMDLDNDYYIVKFQARADYEKALAEELELTRMAVSINLRLPLISKLRMEGKVHIVEYENMPNVCYGCGYFGHMNEGCPKIQLEKKKEMRDDRNVDQNKAQELKQPSLVKLDRKSKLKAFGAWILISRNPMSYYKFHFEVDTNFVQLDNKRNSGSLMLRKSVDKGLSTLEPLDETNMGLKWEEKDMVPIEEVEVVVNHVQLMHVKVTVGGLIKLFFWIVVYGSPSVEVWLACNTRSSQEAGHEGRAMQKLLKQVQLMILCSFCNLSFVVMYFSSF</sequence>
<comment type="caution">
    <text evidence="3">The sequence shown here is derived from an EMBL/GenBank/DDBJ whole genome shotgun (WGS) entry which is preliminary data.</text>
</comment>
<keyword evidence="4" id="KW-1185">Reference proteome</keyword>
<dbReference type="InterPro" id="IPR001878">
    <property type="entry name" value="Znf_CCHC"/>
</dbReference>
<evidence type="ECO:0000313" key="3">
    <source>
        <dbReference type="EMBL" id="MBA0613528.1"/>
    </source>
</evidence>